<comment type="caution">
    <text evidence="1">The sequence shown here is derived from an EMBL/GenBank/DDBJ whole genome shotgun (WGS) entry which is preliminary data.</text>
</comment>
<sequence>MINKEGLVDLVESDSVALTLFTRLSKRKRNAGVTTVPQVMKLTGQTRREWVILLLKQMDALGLGKFVVGRGGYESRFEWSVKMTMAAAAALKLEDFDVADLSDWDLEPEEADITFSDEDVDVEDGHLRHSFHLRKGLTPIVFELPSDLSPAEAARLARFVRSLPYDAEAEPI</sequence>
<dbReference type="RefSeq" id="WP_140838144.1">
    <property type="nucleotide sequence ID" value="NZ_RCZI01000001.1"/>
</dbReference>
<reference evidence="1 2" key="1">
    <citation type="journal article" date="2019" name="Environ. Microbiol.">
        <title>Species interactions and distinct microbial communities in high Arctic permafrost affected cryosols are associated with the CH4 and CO2 gas fluxes.</title>
        <authorList>
            <person name="Altshuler I."/>
            <person name="Hamel J."/>
            <person name="Turney S."/>
            <person name="Magnuson E."/>
            <person name="Levesque R."/>
            <person name="Greer C."/>
            <person name="Whyte L.G."/>
        </authorList>
    </citation>
    <scope>NUCLEOTIDE SEQUENCE [LARGE SCALE GENOMIC DNA]</scope>
    <source>
        <strain evidence="1 2">S06.C</strain>
    </source>
</reference>
<organism evidence="1 2">
    <name type="scientific">Variovorax guangxiensis</name>
    <dbReference type="NCBI Taxonomy" id="1775474"/>
    <lineage>
        <taxon>Bacteria</taxon>
        <taxon>Pseudomonadati</taxon>
        <taxon>Pseudomonadota</taxon>
        <taxon>Betaproteobacteria</taxon>
        <taxon>Burkholderiales</taxon>
        <taxon>Comamonadaceae</taxon>
        <taxon>Variovorax</taxon>
    </lineage>
</organism>
<protein>
    <submittedName>
        <fullName evidence="1">Uncharacterized protein</fullName>
    </submittedName>
</protein>
<proteinExistence type="predicted"/>
<gene>
    <name evidence="1" type="ORF">EAH82_01815</name>
</gene>
<dbReference type="EMBL" id="RCZI01000001">
    <property type="protein sequence ID" value="TPG30259.1"/>
    <property type="molecule type" value="Genomic_DNA"/>
</dbReference>
<evidence type="ECO:0000313" key="2">
    <source>
        <dbReference type="Proteomes" id="UP000319212"/>
    </source>
</evidence>
<dbReference type="Proteomes" id="UP000319212">
    <property type="component" value="Unassembled WGS sequence"/>
</dbReference>
<evidence type="ECO:0000313" key="1">
    <source>
        <dbReference type="EMBL" id="TPG30259.1"/>
    </source>
</evidence>
<dbReference type="AlphaFoldDB" id="A0A502E020"/>
<name>A0A502E020_9BURK</name>
<accession>A0A502E020</accession>
<dbReference type="OrthoDB" id="8452580at2"/>